<evidence type="ECO:0000313" key="1">
    <source>
        <dbReference type="EMBL" id="CAH3169202.1"/>
    </source>
</evidence>
<dbReference type="AlphaFoldDB" id="A0AAU9Y7G4"/>
<comment type="caution">
    <text evidence="1">The sequence shown here is derived from an EMBL/GenBank/DDBJ whole genome shotgun (WGS) entry which is preliminary data.</text>
</comment>
<evidence type="ECO:0000313" key="2">
    <source>
        <dbReference type="Proteomes" id="UP001159428"/>
    </source>
</evidence>
<protein>
    <submittedName>
        <fullName evidence="1">Uncharacterized protein</fullName>
    </submittedName>
</protein>
<proteinExistence type="predicted"/>
<dbReference type="Gene3D" id="3.40.395.10">
    <property type="entry name" value="Adenoviral Proteinase, Chain A"/>
    <property type="match status" value="1"/>
</dbReference>
<dbReference type="Proteomes" id="UP001159428">
    <property type="component" value="Unassembled WGS sequence"/>
</dbReference>
<organism evidence="1 2">
    <name type="scientific">Pocillopora meandrina</name>
    <dbReference type="NCBI Taxonomy" id="46732"/>
    <lineage>
        <taxon>Eukaryota</taxon>
        <taxon>Metazoa</taxon>
        <taxon>Cnidaria</taxon>
        <taxon>Anthozoa</taxon>
        <taxon>Hexacorallia</taxon>
        <taxon>Scleractinia</taxon>
        <taxon>Astrocoeniina</taxon>
        <taxon>Pocilloporidae</taxon>
        <taxon>Pocillopora</taxon>
    </lineage>
</organism>
<sequence>MAALVNTAAFNGAYDRDPFCFEKSRVTSFKQFIRGEEYPYGSTDLNYNDGQKDWTGYHRFLQASGYMTKGEPNMVLSKDWGQYYVGAHVKNGNYTLFAIDNVASGCVDCPYLNPKQSGDIVYKIFMGTEGLPADTTVLLFAGLENLIEVDSNEAIILNNVQLDFLARHDPRLEPHFYGTVPCDKLPRHPQKDRSVGYIVNTDSHDRPGRHWIALWTTPENVREIFDSYALPLQVYETTQPLIDWINTYWKYVVRSSKSLQSLYSHSCGDYALMYLRHRARRKDISKFLKLFSRHDFVANDHKVGQMLKKFIEKAISQEEWCMTSGRDSHQNCKPRGGILVLNDLMAEGGNDKEVMDLFTKHSHHRNITFLYLCQDMFPPGKYAKTISRNSHYIVAVKNPRDQLGMHNILLQAYPKTWEQVMEVYRKETERPFRYLTVDFHPAGYDRFRIVSRLLKHEGCMQCFILPPHKHL</sequence>
<keyword evidence="2" id="KW-1185">Reference proteome</keyword>
<reference evidence="1 2" key="1">
    <citation type="submission" date="2022-05" db="EMBL/GenBank/DDBJ databases">
        <authorList>
            <consortium name="Genoscope - CEA"/>
            <person name="William W."/>
        </authorList>
    </citation>
    <scope>NUCLEOTIDE SEQUENCE [LARGE SCALE GENOMIC DNA]</scope>
</reference>
<gene>
    <name evidence="1" type="ORF">PMEA_00011750</name>
</gene>
<name>A0AAU9Y7G4_9CNID</name>
<dbReference type="SUPFAM" id="SSF54001">
    <property type="entry name" value="Cysteine proteinases"/>
    <property type="match status" value="1"/>
</dbReference>
<dbReference type="InterPro" id="IPR038765">
    <property type="entry name" value="Papain-like_cys_pep_sf"/>
</dbReference>
<accession>A0AAU9Y7G4</accession>
<dbReference type="EMBL" id="CALNXJ010000202">
    <property type="protein sequence ID" value="CAH3169202.1"/>
    <property type="molecule type" value="Genomic_DNA"/>
</dbReference>